<evidence type="ECO:0000313" key="7">
    <source>
        <dbReference type="Proteomes" id="UP000295565"/>
    </source>
</evidence>
<evidence type="ECO:0000259" key="5">
    <source>
        <dbReference type="PROSITE" id="PS50931"/>
    </source>
</evidence>
<sequence>MIDSMKVFCMVVNQNGFRAAANELDMSPAMVSRHIAKLEFELKTSLLKRNTRSLTLTDAGESFYQRCGQIVSLYEQCLHQSRHDNKSISGHLKVGIPHSISQLYVIPALESFYRDYPEITLDIIAGNHCLELFSHGYDLALHCGPLPDSALYYTLIGYWRKQTVASPNYLQKHGTPSVPDELNMHSCLCHFDNRSRSWRYVVEQQNVDVPVFGRTRINSSLQLSQLALAGQGIAYLPDFTVKRMLVRGELTSILEDYMPSPLPMYVVHINPQPSKREQLFIDFLKTLSLAEVNS</sequence>
<comment type="similarity">
    <text evidence="1">Belongs to the LysR transcriptional regulatory family.</text>
</comment>
<keyword evidence="3" id="KW-0238">DNA-binding</keyword>
<gene>
    <name evidence="6" type="ORF">EV690_1153</name>
</gene>
<evidence type="ECO:0000256" key="1">
    <source>
        <dbReference type="ARBA" id="ARBA00009437"/>
    </source>
</evidence>
<feature type="domain" description="HTH lysR-type" evidence="5">
    <location>
        <begin position="1"/>
        <end position="57"/>
    </location>
</feature>
<keyword evidence="7" id="KW-1185">Reference proteome</keyword>
<dbReference type="EMBL" id="SMGD01000011">
    <property type="protein sequence ID" value="TCK58990.1"/>
    <property type="molecule type" value="Genomic_DNA"/>
</dbReference>
<comment type="caution">
    <text evidence="6">The sequence shown here is derived from an EMBL/GenBank/DDBJ whole genome shotgun (WGS) entry which is preliminary data.</text>
</comment>
<dbReference type="InterPro" id="IPR036388">
    <property type="entry name" value="WH-like_DNA-bd_sf"/>
</dbReference>
<proteinExistence type="inferred from homology"/>
<dbReference type="AlphaFoldDB" id="A0A4R1K4W9"/>
<dbReference type="Proteomes" id="UP000295565">
    <property type="component" value="Unassembled WGS sequence"/>
</dbReference>
<dbReference type="Pfam" id="PF00126">
    <property type="entry name" value="HTH_1"/>
    <property type="match status" value="1"/>
</dbReference>
<dbReference type="OrthoDB" id="6428912at2"/>
<evidence type="ECO:0000313" key="6">
    <source>
        <dbReference type="EMBL" id="TCK58990.1"/>
    </source>
</evidence>
<accession>A0A4R1K4W9</accession>
<protein>
    <submittedName>
        <fullName evidence="6">LysR family transcriptional regulator</fullName>
    </submittedName>
</protein>
<evidence type="ECO:0000256" key="3">
    <source>
        <dbReference type="ARBA" id="ARBA00023125"/>
    </source>
</evidence>
<dbReference type="GO" id="GO:0003677">
    <property type="term" value="F:DNA binding"/>
    <property type="evidence" value="ECO:0007669"/>
    <property type="project" value="UniProtKB-KW"/>
</dbReference>
<dbReference type="PANTHER" id="PTHR30537:SF5">
    <property type="entry name" value="HTH-TYPE TRANSCRIPTIONAL ACTIVATOR TTDR-RELATED"/>
    <property type="match status" value="1"/>
</dbReference>
<dbReference type="RefSeq" id="WP_131911925.1">
    <property type="nucleotide sequence ID" value="NZ_OU594967.1"/>
</dbReference>
<dbReference type="InterPro" id="IPR036390">
    <property type="entry name" value="WH_DNA-bd_sf"/>
</dbReference>
<dbReference type="InterPro" id="IPR005119">
    <property type="entry name" value="LysR_subst-bd"/>
</dbReference>
<evidence type="ECO:0000256" key="4">
    <source>
        <dbReference type="ARBA" id="ARBA00023163"/>
    </source>
</evidence>
<keyword evidence="2" id="KW-0805">Transcription regulation</keyword>
<dbReference type="InterPro" id="IPR000847">
    <property type="entry name" value="LysR_HTH_N"/>
</dbReference>
<evidence type="ECO:0000256" key="2">
    <source>
        <dbReference type="ARBA" id="ARBA00023015"/>
    </source>
</evidence>
<dbReference type="Gene3D" id="1.10.10.10">
    <property type="entry name" value="Winged helix-like DNA-binding domain superfamily/Winged helix DNA-binding domain"/>
    <property type="match status" value="1"/>
</dbReference>
<name>A0A4R1K4W9_9GAMM</name>
<dbReference type="PROSITE" id="PS50931">
    <property type="entry name" value="HTH_LYSR"/>
    <property type="match status" value="1"/>
</dbReference>
<organism evidence="6 7">
    <name type="scientific">Celerinatantimonas diazotrophica</name>
    <dbReference type="NCBI Taxonomy" id="412034"/>
    <lineage>
        <taxon>Bacteria</taxon>
        <taxon>Pseudomonadati</taxon>
        <taxon>Pseudomonadota</taxon>
        <taxon>Gammaproteobacteria</taxon>
        <taxon>Celerinatantimonadaceae</taxon>
        <taxon>Celerinatantimonas</taxon>
    </lineage>
</organism>
<reference evidence="6 7" key="1">
    <citation type="submission" date="2019-03" db="EMBL/GenBank/DDBJ databases">
        <title>Genomic Encyclopedia of Type Strains, Phase IV (KMG-IV): sequencing the most valuable type-strain genomes for metagenomic binning, comparative biology and taxonomic classification.</title>
        <authorList>
            <person name="Goeker M."/>
        </authorList>
    </citation>
    <scope>NUCLEOTIDE SEQUENCE [LARGE SCALE GENOMIC DNA]</scope>
    <source>
        <strain evidence="6 7">DSM 18577</strain>
    </source>
</reference>
<dbReference type="SUPFAM" id="SSF53850">
    <property type="entry name" value="Periplasmic binding protein-like II"/>
    <property type="match status" value="1"/>
</dbReference>
<dbReference type="CDD" id="cd08422">
    <property type="entry name" value="PBP2_CrgA_like"/>
    <property type="match status" value="1"/>
</dbReference>
<dbReference type="FunFam" id="1.10.10.10:FF:000001">
    <property type="entry name" value="LysR family transcriptional regulator"/>
    <property type="match status" value="1"/>
</dbReference>
<dbReference type="SUPFAM" id="SSF46785">
    <property type="entry name" value="Winged helix' DNA-binding domain"/>
    <property type="match status" value="1"/>
</dbReference>
<dbReference type="InterPro" id="IPR058163">
    <property type="entry name" value="LysR-type_TF_proteobact-type"/>
</dbReference>
<dbReference type="Pfam" id="PF03466">
    <property type="entry name" value="LysR_substrate"/>
    <property type="match status" value="1"/>
</dbReference>
<dbReference type="PANTHER" id="PTHR30537">
    <property type="entry name" value="HTH-TYPE TRANSCRIPTIONAL REGULATOR"/>
    <property type="match status" value="1"/>
</dbReference>
<dbReference type="GO" id="GO:0003700">
    <property type="term" value="F:DNA-binding transcription factor activity"/>
    <property type="evidence" value="ECO:0007669"/>
    <property type="project" value="InterPro"/>
</dbReference>
<dbReference type="Gene3D" id="3.40.190.290">
    <property type="match status" value="1"/>
</dbReference>
<keyword evidence="4" id="KW-0804">Transcription</keyword>